<organism evidence="1">
    <name type="scientific">Lepeophtheirus salmonis</name>
    <name type="common">Salmon louse</name>
    <name type="synonym">Caligus salmonis</name>
    <dbReference type="NCBI Taxonomy" id="72036"/>
    <lineage>
        <taxon>Eukaryota</taxon>
        <taxon>Metazoa</taxon>
        <taxon>Ecdysozoa</taxon>
        <taxon>Arthropoda</taxon>
        <taxon>Crustacea</taxon>
        <taxon>Multicrustacea</taxon>
        <taxon>Hexanauplia</taxon>
        <taxon>Copepoda</taxon>
        <taxon>Siphonostomatoida</taxon>
        <taxon>Caligidae</taxon>
        <taxon>Lepeophtheirus</taxon>
    </lineage>
</organism>
<evidence type="ECO:0000313" key="1">
    <source>
        <dbReference type="EMBL" id="CDW35893.1"/>
    </source>
</evidence>
<reference evidence="1" key="1">
    <citation type="submission" date="2014-05" db="EMBL/GenBank/DDBJ databases">
        <authorList>
            <person name="Chronopoulou M."/>
        </authorList>
    </citation>
    <scope>NUCLEOTIDE SEQUENCE</scope>
    <source>
        <tissue evidence="1">Whole organism</tissue>
    </source>
</reference>
<protein>
    <submittedName>
        <fullName evidence="1">Uncharacterized protein</fullName>
    </submittedName>
</protein>
<dbReference type="AlphaFoldDB" id="A0A0K2UCD4"/>
<accession>A0A0K2UCD4</accession>
<dbReference type="EMBL" id="HACA01018532">
    <property type="protein sequence ID" value="CDW35893.1"/>
    <property type="molecule type" value="Transcribed_RNA"/>
</dbReference>
<proteinExistence type="predicted"/>
<name>A0A0K2UCD4_LEPSM</name>
<sequence>MDFFFPEKFQKPNPSQNIIVRKPLKYTVFFVIVKYRRLVSRKKPGK</sequence>